<dbReference type="STRING" id="76731.RD2015_2117"/>
<dbReference type="AlphaFoldDB" id="A0A0U3LET5"/>
<gene>
    <name evidence="2" type="ORF">RD2015_2117</name>
</gene>
<feature type="domain" description="DUF3592" evidence="1">
    <location>
        <begin position="45"/>
        <end position="128"/>
    </location>
</feature>
<keyword evidence="3" id="KW-1185">Reference proteome</keyword>
<sequence>MKDKMVPIMLTLLASVFVLAGLFFLYGALSNLLKSHRTSSWPTATAALTSVELKRHTASKRATYEADVRYTYRVGGQSYEGSTLSVGYGGSSDASAHEALVRKLESARTVVVRYNPDAPAESVLIPGISRAHWFLLAFSLTWLVAVIGMITTAILGLQSDASWLDRLVVIEGKTAP</sequence>
<dbReference type="KEGG" id="rdp:RD2015_2117"/>
<organism evidence="2 3">
    <name type="scientific">Roseateles depolymerans</name>
    <dbReference type="NCBI Taxonomy" id="76731"/>
    <lineage>
        <taxon>Bacteria</taxon>
        <taxon>Pseudomonadati</taxon>
        <taxon>Pseudomonadota</taxon>
        <taxon>Betaproteobacteria</taxon>
        <taxon>Burkholderiales</taxon>
        <taxon>Sphaerotilaceae</taxon>
        <taxon>Roseateles</taxon>
    </lineage>
</organism>
<protein>
    <recommendedName>
        <fullName evidence="1">DUF3592 domain-containing protein</fullName>
    </recommendedName>
</protein>
<dbReference type="EMBL" id="CP013729">
    <property type="protein sequence ID" value="ALV06591.1"/>
    <property type="molecule type" value="Genomic_DNA"/>
</dbReference>
<evidence type="ECO:0000313" key="2">
    <source>
        <dbReference type="EMBL" id="ALV06591.1"/>
    </source>
</evidence>
<proteinExistence type="predicted"/>
<reference evidence="2 3" key="1">
    <citation type="submission" date="2015-12" db="EMBL/GenBank/DDBJ databases">
        <title>Complete genome of Roseateles depolymerans KCTC 42856.</title>
        <authorList>
            <person name="Kim K.M."/>
        </authorList>
    </citation>
    <scope>NUCLEOTIDE SEQUENCE [LARGE SCALE GENOMIC DNA]</scope>
    <source>
        <strain evidence="2 3">KCTC 42856</strain>
    </source>
</reference>
<dbReference type="OrthoDB" id="8907046at2"/>
<dbReference type="Proteomes" id="UP000060699">
    <property type="component" value="Chromosome"/>
</dbReference>
<evidence type="ECO:0000259" key="1">
    <source>
        <dbReference type="Pfam" id="PF12158"/>
    </source>
</evidence>
<name>A0A0U3LET5_9BURK</name>
<evidence type="ECO:0000313" key="3">
    <source>
        <dbReference type="Proteomes" id="UP000060699"/>
    </source>
</evidence>
<accession>A0A0U3LET5</accession>
<dbReference type="InterPro" id="IPR021994">
    <property type="entry name" value="DUF3592"/>
</dbReference>
<dbReference type="Pfam" id="PF12158">
    <property type="entry name" value="DUF3592"/>
    <property type="match status" value="1"/>
</dbReference>